<proteinExistence type="predicted"/>
<evidence type="ECO:0000313" key="1">
    <source>
        <dbReference type="EMBL" id="TWU24869.1"/>
    </source>
</evidence>
<dbReference type="Proteomes" id="UP000316304">
    <property type="component" value="Unassembled WGS sequence"/>
</dbReference>
<sequence>MYIGPEPRPALRSQARYILPGYASGWTFGPPKLPQLINRTLLRDSECVGIVCYAVSFLFQSVSIRDNNGGAKIADQEVDKEQVV</sequence>
<dbReference type="AlphaFoldDB" id="A0A5C6CQ13"/>
<evidence type="ECO:0000313" key="2">
    <source>
        <dbReference type="Proteomes" id="UP000316304"/>
    </source>
</evidence>
<protein>
    <submittedName>
        <fullName evidence="1">Uncharacterized protein</fullName>
    </submittedName>
</protein>
<gene>
    <name evidence="1" type="ORF">Pla52o_11640</name>
</gene>
<reference evidence="1 2" key="1">
    <citation type="submission" date="2019-02" db="EMBL/GenBank/DDBJ databases">
        <title>Deep-cultivation of Planctomycetes and their phenomic and genomic characterization uncovers novel biology.</title>
        <authorList>
            <person name="Wiegand S."/>
            <person name="Jogler M."/>
            <person name="Boedeker C."/>
            <person name="Pinto D."/>
            <person name="Vollmers J."/>
            <person name="Rivas-Marin E."/>
            <person name="Kohn T."/>
            <person name="Peeters S.H."/>
            <person name="Heuer A."/>
            <person name="Rast P."/>
            <person name="Oberbeckmann S."/>
            <person name="Bunk B."/>
            <person name="Jeske O."/>
            <person name="Meyerdierks A."/>
            <person name="Storesund J.E."/>
            <person name="Kallscheuer N."/>
            <person name="Luecker S."/>
            <person name="Lage O.M."/>
            <person name="Pohl T."/>
            <person name="Merkel B.J."/>
            <person name="Hornburger P."/>
            <person name="Mueller R.-W."/>
            <person name="Bruemmer F."/>
            <person name="Labrenz M."/>
            <person name="Spormann A.M."/>
            <person name="Op Den Camp H."/>
            <person name="Overmann J."/>
            <person name="Amann R."/>
            <person name="Jetten M.S.M."/>
            <person name="Mascher T."/>
            <person name="Medema M.H."/>
            <person name="Devos D.P."/>
            <person name="Kaster A.-K."/>
            <person name="Ovreas L."/>
            <person name="Rohde M."/>
            <person name="Galperin M.Y."/>
            <person name="Jogler C."/>
        </authorList>
    </citation>
    <scope>NUCLEOTIDE SEQUENCE [LARGE SCALE GENOMIC DNA]</scope>
    <source>
        <strain evidence="1 2">Pla52o</strain>
    </source>
</reference>
<name>A0A5C6CQ13_9BACT</name>
<dbReference type="EMBL" id="SJPT01000002">
    <property type="protein sequence ID" value="TWU24869.1"/>
    <property type="molecule type" value="Genomic_DNA"/>
</dbReference>
<organism evidence="1 2">
    <name type="scientific">Novipirellula galeiformis</name>
    <dbReference type="NCBI Taxonomy" id="2528004"/>
    <lineage>
        <taxon>Bacteria</taxon>
        <taxon>Pseudomonadati</taxon>
        <taxon>Planctomycetota</taxon>
        <taxon>Planctomycetia</taxon>
        <taxon>Pirellulales</taxon>
        <taxon>Pirellulaceae</taxon>
        <taxon>Novipirellula</taxon>
    </lineage>
</organism>
<accession>A0A5C6CQ13</accession>
<comment type="caution">
    <text evidence="1">The sequence shown here is derived from an EMBL/GenBank/DDBJ whole genome shotgun (WGS) entry which is preliminary data.</text>
</comment>
<keyword evidence="2" id="KW-1185">Reference proteome</keyword>